<dbReference type="KEGG" id="sus:Acid_5933"/>
<organism evidence="1">
    <name type="scientific">Solibacter usitatus (strain Ellin6076)</name>
    <dbReference type="NCBI Taxonomy" id="234267"/>
    <lineage>
        <taxon>Bacteria</taxon>
        <taxon>Pseudomonadati</taxon>
        <taxon>Acidobacteriota</taxon>
        <taxon>Terriglobia</taxon>
        <taxon>Bryobacterales</taxon>
        <taxon>Solibacteraceae</taxon>
        <taxon>Candidatus Solibacter</taxon>
    </lineage>
</organism>
<dbReference type="InParanoid" id="Q01TZ6"/>
<dbReference type="EMBL" id="CP000473">
    <property type="protein sequence ID" value="ABJ86874.1"/>
    <property type="molecule type" value="Genomic_DNA"/>
</dbReference>
<evidence type="ECO:0000313" key="1">
    <source>
        <dbReference type="EMBL" id="ABJ86874.1"/>
    </source>
</evidence>
<reference evidence="1" key="1">
    <citation type="submission" date="2006-10" db="EMBL/GenBank/DDBJ databases">
        <title>Complete sequence of Solibacter usitatus Ellin6076.</title>
        <authorList>
            <consortium name="US DOE Joint Genome Institute"/>
            <person name="Copeland A."/>
            <person name="Lucas S."/>
            <person name="Lapidus A."/>
            <person name="Barry K."/>
            <person name="Detter J.C."/>
            <person name="Glavina del Rio T."/>
            <person name="Hammon N."/>
            <person name="Israni S."/>
            <person name="Dalin E."/>
            <person name="Tice H."/>
            <person name="Pitluck S."/>
            <person name="Thompson L.S."/>
            <person name="Brettin T."/>
            <person name="Bruce D."/>
            <person name="Han C."/>
            <person name="Tapia R."/>
            <person name="Gilna P."/>
            <person name="Schmutz J."/>
            <person name="Larimer F."/>
            <person name="Land M."/>
            <person name="Hauser L."/>
            <person name="Kyrpides N."/>
            <person name="Mikhailova N."/>
            <person name="Janssen P.H."/>
            <person name="Kuske C.R."/>
            <person name="Richardson P."/>
        </authorList>
    </citation>
    <scope>NUCLEOTIDE SEQUENCE</scope>
    <source>
        <strain evidence="1">Ellin6076</strain>
    </source>
</reference>
<evidence type="ECO:0008006" key="2">
    <source>
        <dbReference type="Google" id="ProtNLM"/>
    </source>
</evidence>
<sequence>MTKVQVRFHLRKPLDESDYRGIATAHATYGIDKITIAPDLQELKVDYDATRLRPAEVEAILAAAGIPVDRPALA</sequence>
<dbReference type="HOGENOM" id="CLU_2685897_0_0_0"/>
<dbReference type="AlphaFoldDB" id="Q01TZ6"/>
<dbReference type="STRING" id="234267.Acid_5933"/>
<dbReference type="OrthoDB" id="122365at2"/>
<gene>
    <name evidence="1" type="ordered locus">Acid_5933</name>
</gene>
<protein>
    <recommendedName>
        <fullName evidence="2">HMA domain-containing protein</fullName>
    </recommendedName>
</protein>
<name>Q01TZ6_SOLUE</name>
<proteinExistence type="predicted"/>
<accession>Q01TZ6</accession>